<organism evidence="7 8">
    <name type="scientific">Enterococcus plantarum</name>
    <dbReference type="NCBI Taxonomy" id="1077675"/>
    <lineage>
        <taxon>Bacteria</taxon>
        <taxon>Bacillati</taxon>
        <taxon>Bacillota</taxon>
        <taxon>Bacilli</taxon>
        <taxon>Lactobacillales</taxon>
        <taxon>Enterococcaceae</taxon>
        <taxon>Enterococcus</taxon>
    </lineage>
</organism>
<feature type="transmembrane region" description="Helical" evidence="5">
    <location>
        <begin position="285"/>
        <end position="303"/>
    </location>
</feature>
<proteinExistence type="predicted"/>
<keyword evidence="3 5" id="KW-1133">Transmembrane helix</keyword>
<accession>A0A2W3ZLI9</accession>
<gene>
    <name evidence="7" type="ORF">CI088_00440</name>
</gene>
<feature type="transmembrane region" description="Helical" evidence="5">
    <location>
        <begin position="336"/>
        <end position="358"/>
    </location>
</feature>
<evidence type="ECO:0000256" key="5">
    <source>
        <dbReference type="SAM" id="Phobius"/>
    </source>
</evidence>
<dbReference type="Pfam" id="PF12698">
    <property type="entry name" value="ABC2_membrane_3"/>
    <property type="match status" value="1"/>
</dbReference>
<dbReference type="GO" id="GO:0140359">
    <property type="term" value="F:ABC-type transporter activity"/>
    <property type="evidence" value="ECO:0007669"/>
    <property type="project" value="InterPro"/>
</dbReference>
<dbReference type="InterPro" id="IPR013525">
    <property type="entry name" value="ABC2_TM"/>
</dbReference>
<dbReference type="STRING" id="1077675.BCR22_10110"/>
<dbReference type="PANTHER" id="PTHR37305:SF1">
    <property type="entry name" value="MEMBRANE PROTEIN"/>
    <property type="match status" value="1"/>
</dbReference>
<evidence type="ECO:0000256" key="4">
    <source>
        <dbReference type="ARBA" id="ARBA00023136"/>
    </source>
</evidence>
<dbReference type="AlphaFoldDB" id="A0A2W3ZLI9"/>
<comment type="subcellular location">
    <subcellularLocation>
        <location evidence="1">Membrane</location>
        <topology evidence="1">Multi-pass membrane protein</topology>
    </subcellularLocation>
</comment>
<comment type="caution">
    <text evidence="7">The sequence shown here is derived from an EMBL/GenBank/DDBJ whole genome shotgun (WGS) entry which is preliminary data.</text>
</comment>
<dbReference type="RefSeq" id="WP_010762229.1">
    <property type="nucleotide sequence ID" value="NZ_PIEU01000001.1"/>
</dbReference>
<feature type="transmembrane region" description="Helical" evidence="5">
    <location>
        <begin position="256"/>
        <end position="278"/>
    </location>
</feature>
<evidence type="ECO:0000259" key="6">
    <source>
        <dbReference type="Pfam" id="PF12698"/>
    </source>
</evidence>
<feature type="transmembrane region" description="Helical" evidence="5">
    <location>
        <begin position="15"/>
        <end position="33"/>
    </location>
</feature>
<feature type="transmembrane region" description="Helical" evidence="5">
    <location>
        <begin position="200"/>
        <end position="228"/>
    </location>
</feature>
<dbReference type="EMBL" id="PIEU01000001">
    <property type="protein sequence ID" value="PZL78270.1"/>
    <property type="molecule type" value="Genomic_DNA"/>
</dbReference>
<feature type="transmembrane region" description="Helical" evidence="5">
    <location>
        <begin position="159"/>
        <end position="179"/>
    </location>
</feature>
<keyword evidence="8" id="KW-1185">Reference proteome</keyword>
<name>A0A2W3ZLI9_9ENTE</name>
<keyword evidence="4 5" id="KW-0472">Membrane</keyword>
<sequence>MIKFEIIKIVREKSLYLLFLLLLIILIAPIFFMNGDQSFKNSQYEQRLQNNKVFLEQTKNDPTARKVIAEAKQENSYFEEALGALKNNDNEKLLQVEYKLEVALLNSMKEGSVVAAPQIEQEKKVSELDYLISHKIEQVDYSLNKIPAMNYLYYVFSDLLPYMYFLFVSFIIIANFSTFEKRRKTIDFFNVSPLATSKKLLVKIVGTIFSALLLIYISLAISFVVSALKNGIGNFNYPVSKITETGNVEIISITTFIFQCVFLFSILVIFFSLVSYFVSLFTGNLIINIFLLISFVFISNFNITSSKYSLTNLMNFPNIVIGGTAYSPLPSTEITFGFSVMSIVCYIAVVSVLIGITLKLRKETV</sequence>
<dbReference type="PANTHER" id="PTHR37305">
    <property type="entry name" value="INTEGRAL MEMBRANE PROTEIN-RELATED"/>
    <property type="match status" value="1"/>
</dbReference>
<evidence type="ECO:0000256" key="1">
    <source>
        <dbReference type="ARBA" id="ARBA00004141"/>
    </source>
</evidence>
<feature type="domain" description="ABC-2 type transporter transmembrane" evidence="6">
    <location>
        <begin position="16"/>
        <end position="301"/>
    </location>
</feature>
<protein>
    <submittedName>
        <fullName evidence="7">ABC transporter permease</fullName>
    </submittedName>
</protein>
<evidence type="ECO:0000313" key="8">
    <source>
        <dbReference type="Proteomes" id="UP000249828"/>
    </source>
</evidence>
<reference evidence="7 8" key="1">
    <citation type="submission" date="2017-11" db="EMBL/GenBank/DDBJ databases">
        <title>Draft genome sequence of Enterococcus plantarum TRW2 strain isolated from lettuce.</title>
        <authorList>
            <person name="Kim E.B."/>
            <person name="Marco M.L."/>
            <person name="Williams T.R."/>
            <person name="You I.H."/>
        </authorList>
    </citation>
    <scope>NUCLEOTIDE SEQUENCE [LARGE SCALE GENOMIC DNA]</scope>
    <source>
        <strain evidence="7 8">TRW2</strain>
    </source>
</reference>
<evidence type="ECO:0000256" key="3">
    <source>
        <dbReference type="ARBA" id="ARBA00022989"/>
    </source>
</evidence>
<evidence type="ECO:0000313" key="7">
    <source>
        <dbReference type="EMBL" id="PZL78270.1"/>
    </source>
</evidence>
<evidence type="ECO:0000256" key="2">
    <source>
        <dbReference type="ARBA" id="ARBA00022692"/>
    </source>
</evidence>
<dbReference type="GO" id="GO:0016020">
    <property type="term" value="C:membrane"/>
    <property type="evidence" value="ECO:0007669"/>
    <property type="project" value="UniProtKB-SubCell"/>
</dbReference>
<keyword evidence="2 5" id="KW-0812">Transmembrane</keyword>
<dbReference type="Proteomes" id="UP000249828">
    <property type="component" value="Unassembled WGS sequence"/>
</dbReference>